<comment type="caution">
    <text evidence="1">The sequence shown here is derived from an EMBL/GenBank/DDBJ whole genome shotgun (WGS) entry which is preliminary data.</text>
</comment>
<proteinExistence type="predicted"/>
<organism evidence="1 2">
    <name type="scientific">Morella rubra</name>
    <name type="common">Chinese bayberry</name>
    <dbReference type="NCBI Taxonomy" id="262757"/>
    <lineage>
        <taxon>Eukaryota</taxon>
        <taxon>Viridiplantae</taxon>
        <taxon>Streptophyta</taxon>
        <taxon>Embryophyta</taxon>
        <taxon>Tracheophyta</taxon>
        <taxon>Spermatophyta</taxon>
        <taxon>Magnoliopsida</taxon>
        <taxon>eudicotyledons</taxon>
        <taxon>Gunneridae</taxon>
        <taxon>Pentapetalae</taxon>
        <taxon>rosids</taxon>
        <taxon>fabids</taxon>
        <taxon>Fagales</taxon>
        <taxon>Myricaceae</taxon>
        <taxon>Morella</taxon>
    </lineage>
</organism>
<dbReference type="EMBL" id="RXIC02000019">
    <property type="protein sequence ID" value="KAB1226289.1"/>
    <property type="molecule type" value="Genomic_DNA"/>
</dbReference>
<dbReference type="AlphaFoldDB" id="A0A6A1WLX9"/>
<accession>A0A6A1WLX9</accession>
<gene>
    <name evidence="1" type="ORF">CJ030_MR1G001725</name>
</gene>
<protein>
    <submittedName>
        <fullName evidence="1">Uncharacterized protein</fullName>
    </submittedName>
</protein>
<evidence type="ECO:0000313" key="1">
    <source>
        <dbReference type="EMBL" id="KAB1226289.1"/>
    </source>
</evidence>
<reference evidence="1 2" key="1">
    <citation type="journal article" date="2019" name="Plant Biotechnol. J.">
        <title>The red bayberry genome and genetic basis of sex determination.</title>
        <authorList>
            <person name="Jia H.M."/>
            <person name="Jia H.J."/>
            <person name="Cai Q.L."/>
            <person name="Wang Y."/>
            <person name="Zhao H.B."/>
            <person name="Yang W.F."/>
            <person name="Wang G.Y."/>
            <person name="Li Y.H."/>
            <person name="Zhan D.L."/>
            <person name="Shen Y.T."/>
            <person name="Niu Q.F."/>
            <person name="Chang L."/>
            <person name="Qiu J."/>
            <person name="Zhao L."/>
            <person name="Xie H.B."/>
            <person name="Fu W.Y."/>
            <person name="Jin J."/>
            <person name="Li X.W."/>
            <person name="Jiao Y."/>
            <person name="Zhou C.C."/>
            <person name="Tu T."/>
            <person name="Chai C.Y."/>
            <person name="Gao J.L."/>
            <person name="Fan L.J."/>
            <person name="van de Weg E."/>
            <person name="Wang J.Y."/>
            <person name="Gao Z.S."/>
        </authorList>
    </citation>
    <scope>NUCLEOTIDE SEQUENCE [LARGE SCALE GENOMIC DNA]</scope>
    <source>
        <tissue evidence="1">Leaves</tissue>
    </source>
</reference>
<dbReference type="Proteomes" id="UP000516437">
    <property type="component" value="Chromosome 1"/>
</dbReference>
<keyword evidence="2" id="KW-1185">Reference proteome</keyword>
<name>A0A6A1WLX9_9ROSI</name>
<evidence type="ECO:0000313" key="2">
    <source>
        <dbReference type="Proteomes" id="UP000516437"/>
    </source>
</evidence>
<sequence length="96" mass="11387">MRSTRHAYNNNFTIAREVIWRFKDDIRIAVADVVQAIEAFRVKIKQTVEDIAQTTEIFMDSDWAPRPHIISYDHWFNTSWSAFLRKYDLSPGTLPR</sequence>